<dbReference type="InterPro" id="IPR032675">
    <property type="entry name" value="LRR_dom_sf"/>
</dbReference>
<dbReference type="Proteomes" id="UP000703661">
    <property type="component" value="Unassembled WGS sequence"/>
</dbReference>
<comment type="caution">
    <text evidence="1">The sequence shown here is derived from an EMBL/GenBank/DDBJ whole genome shotgun (WGS) entry which is preliminary data.</text>
</comment>
<sequence>MNLPCLEELELNNWIVSNELLAGILGTCSSTLKTLTLESINGFDKMLFTDCDTNKYNDRHGDEDNTGAHPLFQLTNLTTLNIHLDWTQSQGVLYLPRICPALQNLVITVGKEEHDLSQLITSLRTCCPQLTSIKYIEGYSMRHEHGFFPDPELHASLFKDSTTCLKTMHTRLPVGLDSHMINAVLSHGSNLEDLELANHINYDYQTETERALDVSEVQKIFVHCRNLKQLILEDAMLSINDLGYLCIEPWVCRNLEKLVIEDHAQPVRIEGDDVQDGAENDSSRGQLQGGWFRVTGLLGGRFRNAQVDSEFVRKFLFHLSETSGLKSLRYIRLNDLELNKSY</sequence>
<dbReference type="OrthoDB" id="2441267at2759"/>
<proteinExistence type="predicted"/>
<dbReference type="EMBL" id="JAAAID010000138">
    <property type="protein sequence ID" value="KAG0021812.1"/>
    <property type="molecule type" value="Genomic_DNA"/>
</dbReference>
<dbReference type="SUPFAM" id="SSF52047">
    <property type="entry name" value="RNI-like"/>
    <property type="match status" value="1"/>
</dbReference>
<organism evidence="1 2">
    <name type="scientific">Entomortierella chlamydospora</name>
    <dbReference type="NCBI Taxonomy" id="101097"/>
    <lineage>
        <taxon>Eukaryota</taxon>
        <taxon>Fungi</taxon>
        <taxon>Fungi incertae sedis</taxon>
        <taxon>Mucoromycota</taxon>
        <taxon>Mortierellomycotina</taxon>
        <taxon>Mortierellomycetes</taxon>
        <taxon>Mortierellales</taxon>
        <taxon>Mortierellaceae</taxon>
        <taxon>Entomortierella</taxon>
    </lineage>
</organism>
<dbReference type="AlphaFoldDB" id="A0A9P6T3G3"/>
<dbReference type="Gene3D" id="3.80.10.10">
    <property type="entry name" value="Ribonuclease Inhibitor"/>
    <property type="match status" value="1"/>
</dbReference>
<evidence type="ECO:0000313" key="2">
    <source>
        <dbReference type="Proteomes" id="UP000703661"/>
    </source>
</evidence>
<name>A0A9P6T3G3_9FUNG</name>
<protein>
    <submittedName>
        <fullName evidence="1">Uncharacterized protein</fullName>
    </submittedName>
</protein>
<reference evidence="1" key="1">
    <citation type="journal article" date="2020" name="Fungal Divers.">
        <title>Resolving the Mortierellaceae phylogeny through synthesis of multi-gene phylogenetics and phylogenomics.</title>
        <authorList>
            <person name="Vandepol N."/>
            <person name="Liber J."/>
            <person name="Desiro A."/>
            <person name="Na H."/>
            <person name="Kennedy M."/>
            <person name="Barry K."/>
            <person name="Grigoriev I.V."/>
            <person name="Miller A.N."/>
            <person name="O'Donnell K."/>
            <person name="Stajich J.E."/>
            <person name="Bonito G."/>
        </authorList>
    </citation>
    <scope>NUCLEOTIDE SEQUENCE</scope>
    <source>
        <strain evidence="1">NRRL 2769</strain>
    </source>
</reference>
<evidence type="ECO:0000313" key="1">
    <source>
        <dbReference type="EMBL" id="KAG0021812.1"/>
    </source>
</evidence>
<gene>
    <name evidence="1" type="ORF">BGZ80_001640</name>
</gene>
<keyword evidence="2" id="KW-1185">Reference proteome</keyword>
<accession>A0A9P6T3G3</accession>